<evidence type="ECO:0000313" key="2">
    <source>
        <dbReference type="EMBL" id="MDP0590100.1"/>
    </source>
</evidence>
<feature type="transmembrane region" description="Helical" evidence="1">
    <location>
        <begin position="71"/>
        <end position="90"/>
    </location>
</feature>
<feature type="transmembrane region" description="Helical" evidence="1">
    <location>
        <begin position="110"/>
        <end position="129"/>
    </location>
</feature>
<keyword evidence="3" id="KW-1185">Reference proteome</keyword>
<name>A0AA90STY3_9GAMM</name>
<dbReference type="AlphaFoldDB" id="A0AA90STY3"/>
<reference evidence="2 3" key="1">
    <citation type="journal article" date="2023" name="bioRxiv">
        <title>An intranuclear bacterial parasite of deep-sea mussels expresses apoptosis inhibitors acquired from its host.</title>
        <authorList>
            <person name="Gonzalez Porras M.A."/>
            <person name="Assie A."/>
            <person name="Tietjen M."/>
            <person name="Violette M."/>
            <person name="Kleiner M."/>
            <person name="Gruber-Vodicka H."/>
            <person name="Dubilier N."/>
            <person name="Leisch N."/>
        </authorList>
    </citation>
    <scope>NUCLEOTIDE SEQUENCE [LARGE SCALE GENOMIC DNA]</scope>
    <source>
        <strain evidence="2">IAP13</strain>
    </source>
</reference>
<evidence type="ECO:0000313" key="3">
    <source>
        <dbReference type="Proteomes" id="UP001178148"/>
    </source>
</evidence>
<dbReference type="Proteomes" id="UP001178148">
    <property type="component" value="Unassembled WGS sequence"/>
</dbReference>
<feature type="transmembrane region" description="Helical" evidence="1">
    <location>
        <begin position="136"/>
        <end position="155"/>
    </location>
</feature>
<accession>A0AA90STY3</accession>
<dbReference type="EMBL" id="JASXSV010000030">
    <property type="protein sequence ID" value="MDP0590100.1"/>
    <property type="molecule type" value="Genomic_DNA"/>
</dbReference>
<keyword evidence="1" id="KW-0472">Membrane</keyword>
<organism evidence="2 3">
    <name type="scientific">Candidatus Endonucleibacter bathymodioli</name>
    <dbReference type="NCBI Taxonomy" id="539814"/>
    <lineage>
        <taxon>Bacteria</taxon>
        <taxon>Pseudomonadati</taxon>
        <taxon>Pseudomonadota</taxon>
        <taxon>Gammaproteobacteria</taxon>
        <taxon>Oceanospirillales</taxon>
        <taxon>Endozoicomonadaceae</taxon>
        <taxon>Candidatus Endonucleibacter</taxon>
    </lineage>
</organism>
<evidence type="ECO:0000256" key="1">
    <source>
        <dbReference type="SAM" id="Phobius"/>
    </source>
</evidence>
<feature type="transmembrane region" description="Helical" evidence="1">
    <location>
        <begin position="37"/>
        <end position="59"/>
    </location>
</feature>
<comment type="caution">
    <text evidence="2">The sequence shown here is derived from an EMBL/GenBank/DDBJ whole genome shotgun (WGS) entry which is preliminary data.</text>
</comment>
<proteinExistence type="predicted"/>
<gene>
    <name evidence="2" type="ORF">QS748_13310</name>
</gene>
<protein>
    <submittedName>
        <fullName evidence="2">Uncharacterized protein</fullName>
    </submittedName>
</protein>
<keyword evidence="1" id="KW-0812">Transmembrane</keyword>
<sequence>MGLSKKQWMYGGAVLLAAVSAIIVFSDVPNFLVPMPLPIVLVAYLTVLLFPFVTPALYLMVLTFLSTSKHFSKIVLGLVVVIGTLNILYFKGSWEYGIKYQGSEHAKIVAIENIVGFCAAFIIAVIALVKEYRSLTYAANLLLFVLLSWCAFPYLGELP</sequence>
<keyword evidence="1" id="KW-1133">Transmembrane helix</keyword>
<feature type="transmembrane region" description="Helical" evidence="1">
    <location>
        <begin position="7"/>
        <end position="25"/>
    </location>
</feature>